<dbReference type="InterPro" id="IPR000847">
    <property type="entry name" value="LysR_HTH_N"/>
</dbReference>
<dbReference type="RefSeq" id="WP_344807700.1">
    <property type="nucleotide sequence ID" value="NZ_BAABBO010000012.1"/>
</dbReference>
<dbReference type="SUPFAM" id="SSF46785">
    <property type="entry name" value="Winged helix' DNA-binding domain"/>
    <property type="match status" value="1"/>
</dbReference>
<evidence type="ECO:0000256" key="4">
    <source>
        <dbReference type="ARBA" id="ARBA00023163"/>
    </source>
</evidence>
<comment type="similarity">
    <text evidence="1">Belongs to the LysR transcriptional regulatory family.</text>
</comment>
<proteinExistence type="inferred from homology"/>
<dbReference type="PROSITE" id="PS50931">
    <property type="entry name" value="HTH_LYSR"/>
    <property type="match status" value="1"/>
</dbReference>
<evidence type="ECO:0000259" key="5">
    <source>
        <dbReference type="PROSITE" id="PS50931"/>
    </source>
</evidence>
<dbReference type="InterPro" id="IPR036390">
    <property type="entry name" value="WH_DNA-bd_sf"/>
</dbReference>
<dbReference type="Proteomes" id="UP001501337">
    <property type="component" value="Unassembled WGS sequence"/>
</dbReference>
<dbReference type="Pfam" id="PF00126">
    <property type="entry name" value="HTH_1"/>
    <property type="match status" value="1"/>
</dbReference>
<dbReference type="PANTHER" id="PTHR30126:SF2">
    <property type="entry name" value="HTH-TYPE TRANSCRIPTIONAL REGULATOR YJIE"/>
    <property type="match status" value="1"/>
</dbReference>
<dbReference type="InterPro" id="IPR005119">
    <property type="entry name" value="LysR_subst-bd"/>
</dbReference>
<accession>A0ABP7PR81</accession>
<evidence type="ECO:0000313" key="7">
    <source>
        <dbReference type="Proteomes" id="UP001501337"/>
    </source>
</evidence>
<protein>
    <submittedName>
        <fullName evidence="6">LysR substrate-binding domain-containing protein</fullName>
    </submittedName>
</protein>
<comment type="caution">
    <text evidence="6">The sequence shown here is derived from an EMBL/GenBank/DDBJ whole genome shotgun (WGS) entry which is preliminary data.</text>
</comment>
<dbReference type="InterPro" id="IPR036388">
    <property type="entry name" value="WH-like_DNA-bd_sf"/>
</dbReference>
<keyword evidence="7" id="KW-1185">Reference proteome</keyword>
<evidence type="ECO:0000256" key="3">
    <source>
        <dbReference type="ARBA" id="ARBA00023125"/>
    </source>
</evidence>
<gene>
    <name evidence="6" type="ORF">GCM10022278_29480</name>
</gene>
<keyword evidence="4" id="KW-0804">Transcription</keyword>
<name>A0ABP7PR81_9GAMM</name>
<reference evidence="7" key="1">
    <citation type="journal article" date="2019" name="Int. J. Syst. Evol. Microbiol.">
        <title>The Global Catalogue of Microorganisms (GCM) 10K type strain sequencing project: providing services to taxonomists for standard genome sequencing and annotation.</title>
        <authorList>
            <consortium name="The Broad Institute Genomics Platform"/>
            <consortium name="The Broad Institute Genome Sequencing Center for Infectious Disease"/>
            <person name="Wu L."/>
            <person name="Ma J."/>
        </authorList>
    </citation>
    <scope>NUCLEOTIDE SEQUENCE [LARGE SCALE GENOMIC DNA]</scope>
    <source>
        <strain evidence="7">JCM 17555</strain>
    </source>
</reference>
<evidence type="ECO:0000256" key="2">
    <source>
        <dbReference type="ARBA" id="ARBA00023015"/>
    </source>
</evidence>
<sequence length="324" mass="36137">MELRWLNDFIALAHTRHFSRAADQQNVTQPTFSRRIKLLEEEMGALLINRNTLPLSLTPAGEVFLHSAERITALLADTREQCQRIQADDTERLNFATTQSLYINLYQSWLKPLSDRLDLTIDYDLNSSKWGAREFADALLSGTTDLMLTYWHPEMALFSPEQSQLLQHITVNHEQLLLCSAANGAGEAVHTFVPGTAVRRSLPCITYDSDALLGPVVQATMESIDLGVSLEVVCSEKHCIGVKALVKGGFGVGWLPGRLAHSALQHGQLALIDQLQSRIPLEVRLYRLRNNSHSQLTYLWESLERQGAQLLTEHLDQAATTAGG</sequence>
<feature type="domain" description="HTH lysR-type" evidence="5">
    <location>
        <begin position="1"/>
        <end position="58"/>
    </location>
</feature>
<evidence type="ECO:0000256" key="1">
    <source>
        <dbReference type="ARBA" id="ARBA00009437"/>
    </source>
</evidence>
<dbReference type="Gene3D" id="1.10.10.10">
    <property type="entry name" value="Winged helix-like DNA-binding domain superfamily/Winged helix DNA-binding domain"/>
    <property type="match status" value="1"/>
</dbReference>
<dbReference type="PANTHER" id="PTHR30126">
    <property type="entry name" value="HTH-TYPE TRANSCRIPTIONAL REGULATOR"/>
    <property type="match status" value="1"/>
</dbReference>
<dbReference type="PRINTS" id="PR00039">
    <property type="entry name" value="HTHLYSR"/>
</dbReference>
<dbReference type="Pfam" id="PF03466">
    <property type="entry name" value="LysR_substrate"/>
    <property type="match status" value="1"/>
</dbReference>
<dbReference type="EMBL" id="BAABBO010000012">
    <property type="protein sequence ID" value="GAA3969884.1"/>
    <property type="molecule type" value="Genomic_DNA"/>
</dbReference>
<organism evidence="6 7">
    <name type="scientific">Allohahella marinimesophila</name>
    <dbReference type="NCBI Taxonomy" id="1054972"/>
    <lineage>
        <taxon>Bacteria</taxon>
        <taxon>Pseudomonadati</taxon>
        <taxon>Pseudomonadota</taxon>
        <taxon>Gammaproteobacteria</taxon>
        <taxon>Oceanospirillales</taxon>
        <taxon>Hahellaceae</taxon>
        <taxon>Allohahella</taxon>
    </lineage>
</organism>
<evidence type="ECO:0000313" key="6">
    <source>
        <dbReference type="EMBL" id="GAA3969884.1"/>
    </source>
</evidence>
<dbReference type="SUPFAM" id="SSF53850">
    <property type="entry name" value="Periplasmic binding protein-like II"/>
    <property type="match status" value="1"/>
</dbReference>
<keyword evidence="2" id="KW-0805">Transcription regulation</keyword>
<keyword evidence="3" id="KW-0238">DNA-binding</keyword>